<feature type="compositionally biased region" description="Basic residues" evidence="1">
    <location>
        <begin position="436"/>
        <end position="447"/>
    </location>
</feature>
<evidence type="ECO:0000313" key="2">
    <source>
        <dbReference type="EMBL" id="KAF2180226.1"/>
    </source>
</evidence>
<keyword evidence="3" id="KW-1185">Reference proteome</keyword>
<proteinExistence type="predicted"/>
<accession>A0A6A6DRG9</accession>
<feature type="region of interest" description="Disordered" evidence="1">
    <location>
        <begin position="432"/>
        <end position="483"/>
    </location>
</feature>
<evidence type="ECO:0000313" key="3">
    <source>
        <dbReference type="Proteomes" id="UP000800200"/>
    </source>
</evidence>
<dbReference type="EMBL" id="ML994659">
    <property type="protein sequence ID" value="KAF2180226.1"/>
    <property type="molecule type" value="Genomic_DNA"/>
</dbReference>
<dbReference type="Proteomes" id="UP000800200">
    <property type="component" value="Unassembled WGS sequence"/>
</dbReference>
<reference evidence="2" key="1">
    <citation type="journal article" date="2020" name="Stud. Mycol.">
        <title>101 Dothideomycetes genomes: a test case for predicting lifestyles and emergence of pathogens.</title>
        <authorList>
            <person name="Haridas S."/>
            <person name="Albert R."/>
            <person name="Binder M."/>
            <person name="Bloem J."/>
            <person name="Labutti K."/>
            <person name="Salamov A."/>
            <person name="Andreopoulos B."/>
            <person name="Baker S."/>
            <person name="Barry K."/>
            <person name="Bills G."/>
            <person name="Bluhm B."/>
            <person name="Cannon C."/>
            <person name="Castanera R."/>
            <person name="Culley D."/>
            <person name="Daum C."/>
            <person name="Ezra D."/>
            <person name="Gonzalez J."/>
            <person name="Henrissat B."/>
            <person name="Kuo A."/>
            <person name="Liang C."/>
            <person name="Lipzen A."/>
            <person name="Lutzoni F."/>
            <person name="Magnuson J."/>
            <person name="Mondo S."/>
            <person name="Nolan M."/>
            <person name="Ohm R."/>
            <person name="Pangilinan J."/>
            <person name="Park H.-J."/>
            <person name="Ramirez L."/>
            <person name="Alfaro M."/>
            <person name="Sun H."/>
            <person name="Tritt A."/>
            <person name="Yoshinaga Y."/>
            <person name="Zwiers L.-H."/>
            <person name="Turgeon B."/>
            <person name="Goodwin S."/>
            <person name="Spatafora J."/>
            <person name="Crous P."/>
            <person name="Grigoriev I."/>
        </authorList>
    </citation>
    <scope>NUCLEOTIDE SEQUENCE</scope>
    <source>
        <strain evidence="2">CBS 207.26</strain>
    </source>
</reference>
<name>A0A6A6DRG9_9PEZI</name>
<organism evidence="2 3">
    <name type="scientific">Zopfia rhizophila CBS 207.26</name>
    <dbReference type="NCBI Taxonomy" id="1314779"/>
    <lineage>
        <taxon>Eukaryota</taxon>
        <taxon>Fungi</taxon>
        <taxon>Dikarya</taxon>
        <taxon>Ascomycota</taxon>
        <taxon>Pezizomycotina</taxon>
        <taxon>Dothideomycetes</taxon>
        <taxon>Dothideomycetes incertae sedis</taxon>
        <taxon>Zopfiaceae</taxon>
        <taxon>Zopfia</taxon>
    </lineage>
</organism>
<protein>
    <submittedName>
        <fullName evidence="2">Uncharacterized protein</fullName>
    </submittedName>
</protein>
<evidence type="ECO:0000256" key="1">
    <source>
        <dbReference type="SAM" id="MobiDB-lite"/>
    </source>
</evidence>
<gene>
    <name evidence="2" type="ORF">K469DRAFT_796406</name>
</gene>
<dbReference type="AlphaFoldDB" id="A0A6A6DRG9"/>
<dbReference type="OrthoDB" id="3919855at2759"/>
<sequence length="627" mass="70988">MHSFYYGLEEPTRETCCLAFDPFDRYGCLKNEFKEHPTKKVSGIWNAEFGRGDLLLIVCLHVKKPYRHQGLERKLVLAILEKARAKFKRFFAVTAPGWLNPEVSKETQGGTDEQVKAVQFQYTDIAEDFFRSLGSRLNPCLLEHRNDTGETAQEALELLEIFRTQREYGLARIDHVSDKFTGFSENSVACLIRLKWLHNPQSEILCLKYGCTCGRYIGGFSASACDSHSETRQRCFTTPSAIPPRPSQEKVLFNLTERLRFVPDHVRANLKTNKSMRQSFTNLFLHFTTCVKKNNNLVIPNKPNFLQTLRDASEWPPHSCNYLRRDGAIYLAASSLSENAMIDSLKNLAGTGGMFFLFPGEEEMEDFGGLRPERGSLLNCRNDHEFGFVSAMCGYKKVSLNWYVDPFTRAEIEPDKSQGGCAMHVPRNVQEAITKSKSKPASRSLKRKATEAIGPSDEDSSDEDLKVPTQYPQTDGDSVKESLPSYSRVADPAKTPGWWWNHGVPLSRRIVKSGMCTIPRFFLCKASHIRKPDLFHCFQVEEGSAGMIGHFRKHHRATFNREAAARAEEVAGCQSRPQGRLDLLNILDTSDPVQQEIYNKFIAALDLELLKGTFFHELSLTIHSSAS</sequence>